<dbReference type="InterPro" id="IPR033450">
    <property type="entry name" value="NlpE_C"/>
</dbReference>
<dbReference type="Pfam" id="PF17185">
    <property type="entry name" value="NlpE_C"/>
    <property type="match status" value="1"/>
</dbReference>
<name>A0ABP8V6Z0_9GAMM</name>
<dbReference type="InterPro" id="IPR038139">
    <property type="entry name" value="NlpE_C_sf"/>
</dbReference>
<gene>
    <name evidence="3" type="ORF">GCM10023116_36030</name>
</gene>
<protein>
    <recommendedName>
        <fullName evidence="2">NlpE C-terminal OB domain-containing protein</fullName>
    </recommendedName>
</protein>
<keyword evidence="4" id="KW-1185">Reference proteome</keyword>
<dbReference type="Gene3D" id="2.40.50.540">
    <property type="match status" value="1"/>
</dbReference>
<dbReference type="RefSeq" id="WP_345197679.1">
    <property type="nucleotide sequence ID" value="NZ_BAABFL010000448.1"/>
</dbReference>
<evidence type="ECO:0000256" key="1">
    <source>
        <dbReference type="SAM" id="SignalP"/>
    </source>
</evidence>
<feature type="chain" id="PRO_5046965962" description="NlpE C-terminal OB domain-containing protein" evidence="1">
    <location>
        <begin position="19"/>
        <end position="142"/>
    </location>
</feature>
<dbReference type="Proteomes" id="UP001500604">
    <property type="component" value="Unassembled WGS sequence"/>
</dbReference>
<dbReference type="EMBL" id="BAABFL010000448">
    <property type="protein sequence ID" value="GAA4651319.1"/>
    <property type="molecule type" value="Genomic_DNA"/>
</dbReference>
<feature type="signal peptide" evidence="1">
    <location>
        <begin position="1"/>
        <end position="18"/>
    </location>
</feature>
<evidence type="ECO:0000313" key="4">
    <source>
        <dbReference type="Proteomes" id="UP001500604"/>
    </source>
</evidence>
<evidence type="ECO:0000259" key="2">
    <source>
        <dbReference type="Pfam" id="PF17185"/>
    </source>
</evidence>
<proteinExistence type="predicted"/>
<reference evidence="4" key="1">
    <citation type="journal article" date="2019" name="Int. J. Syst. Evol. Microbiol.">
        <title>The Global Catalogue of Microorganisms (GCM) 10K type strain sequencing project: providing services to taxonomists for standard genome sequencing and annotation.</title>
        <authorList>
            <consortium name="The Broad Institute Genomics Platform"/>
            <consortium name="The Broad Institute Genome Sequencing Center for Infectious Disease"/>
            <person name="Wu L."/>
            <person name="Ma J."/>
        </authorList>
    </citation>
    <scope>NUCLEOTIDE SEQUENCE [LARGE SCALE GENOMIC DNA]</scope>
    <source>
        <strain evidence="4">JCM 17805</strain>
    </source>
</reference>
<comment type="caution">
    <text evidence="3">The sequence shown here is derived from an EMBL/GenBank/DDBJ whole genome shotgun (WGS) entry which is preliminary data.</text>
</comment>
<feature type="domain" description="NlpE C-terminal OB" evidence="2">
    <location>
        <begin position="20"/>
        <end position="84"/>
    </location>
</feature>
<organism evidence="3 4">
    <name type="scientific">Kistimonas scapharcae</name>
    <dbReference type="NCBI Taxonomy" id="1036133"/>
    <lineage>
        <taxon>Bacteria</taxon>
        <taxon>Pseudomonadati</taxon>
        <taxon>Pseudomonadota</taxon>
        <taxon>Gammaproteobacteria</taxon>
        <taxon>Oceanospirillales</taxon>
        <taxon>Endozoicomonadaceae</taxon>
        <taxon>Kistimonas</taxon>
    </lineage>
</organism>
<accession>A0ABP8V6Z0</accession>
<evidence type="ECO:0000313" key="3">
    <source>
        <dbReference type="EMBL" id="GAA4651319.1"/>
    </source>
</evidence>
<keyword evidence="1" id="KW-0732">Signal</keyword>
<sequence length="142" mass="16093">MKRALFCSFAVVATGAIASPPEWEGLYTYGHEVNSFHPCGSSQDYWVSTSPSINRQLRDFVIQHTTETYQPVYLRLRGRLSMEKGDGFAADYDGLMQIQKILILSEYAPIHCVKGTSLTHVQGVRKNEKNKYARNLISKQPH</sequence>